<dbReference type="AlphaFoldDB" id="A0A1M5M7I5"/>
<gene>
    <name evidence="1" type="ORF">SAMN05444169_3868</name>
</gene>
<organism evidence="1 2">
    <name type="scientific">Bradyrhizobium erythrophlei</name>
    <dbReference type="NCBI Taxonomy" id="1437360"/>
    <lineage>
        <taxon>Bacteria</taxon>
        <taxon>Pseudomonadati</taxon>
        <taxon>Pseudomonadota</taxon>
        <taxon>Alphaproteobacteria</taxon>
        <taxon>Hyphomicrobiales</taxon>
        <taxon>Nitrobacteraceae</taxon>
        <taxon>Bradyrhizobium</taxon>
    </lineage>
</organism>
<dbReference type="OrthoDB" id="1435962at2"/>
<dbReference type="Proteomes" id="UP000190675">
    <property type="component" value="Chromosome I"/>
</dbReference>
<evidence type="ECO:0000313" key="1">
    <source>
        <dbReference type="EMBL" id="SHG73254.1"/>
    </source>
</evidence>
<proteinExistence type="predicted"/>
<dbReference type="RefSeq" id="WP_079567339.1">
    <property type="nucleotide sequence ID" value="NZ_LT670818.1"/>
</dbReference>
<sequence>MAENFKRRFQELCQQADAIEASKRFERQPLEGHFIDQNQLINWSVKVRHLLSAVCGPESVHLKQFVACEKTSMYLTNHGIFLKLRAVLDAAKEDYEGGYLNSLKLLVQAEVFDSELEQASELLSSGYVPAAAVTAGVVLEAGLREMCVDNALPIGKLDKMNADLAKADVYNKLVQKQITALADIRNSAAHGHYDRFSETDVANMIKEVQRILANRTT</sequence>
<name>A0A1M5M7I5_9BRAD</name>
<dbReference type="EMBL" id="LT670818">
    <property type="protein sequence ID" value="SHG73254.1"/>
    <property type="molecule type" value="Genomic_DNA"/>
</dbReference>
<accession>A0A1M5M7I5</accession>
<protein>
    <recommendedName>
        <fullName evidence="3">DUF4145 domain-containing protein</fullName>
    </recommendedName>
</protein>
<evidence type="ECO:0000313" key="2">
    <source>
        <dbReference type="Proteomes" id="UP000190675"/>
    </source>
</evidence>
<evidence type="ECO:0008006" key="3">
    <source>
        <dbReference type="Google" id="ProtNLM"/>
    </source>
</evidence>
<reference evidence="1 2" key="1">
    <citation type="submission" date="2016-11" db="EMBL/GenBank/DDBJ databases">
        <authorList>
            <person name="Jaros S."/>
            <person name="Januszkiewicz K."/>
            <person name="Wedrychowicz H."/>
        </authorList>
    </citation>
    <scope>NUCLEOTIDE SEQUENCE [LARGE SCALE GENOMIC DNA]</scope>
    <source>
        <strain evidence="1 2">GAS242</strain>
    </source>
</reference>